<dbReference type="InterPro" id="IPR005152">
    <property type="entry name" value="Lipase_secreted"/>
</dbReference>
<organism evidence="3 4">
    <name type="scientific">Candidatus Corynebacterium faecigallinarum</name>
    <dbReference type="NCBI Taxonomy" id="2838528"/>
    <lineage>
        <taxon>Bacteria</taxon>
        <taxon>Bacillati</taxon>
        <taxon>Actinomycetota</taxon>
        <taxon>Actinomycetes</taxon>
        <taxon>Mycobacteriales</taxon>
        <taxon>Corynebacteriaceae</taxon>
        <taxon>Corynebacterium</taxon>
    </lineage>
</organism>
<sequence length="466" mass="48970">MKTFKTRMSQAVLTFTATSALAITSAGVAVADDTPDSPSPDASGSVLSGESVLPGIDVPPFSGESNADGSNPFYVPPETLPEGEGTVIRSQDAPNLLNLESNGGPGSAERILYTTTNEHGEQVATSGAVLKPTGKWQGKGPAPTLVATPGTRGAGDICAPSRSSYQLYGFDDGNGAINLNYEYPFHAAASALGMNVVVVDLIGLGTPGQHTYVNHLEEGTAALDGARAALSHLGLPEDSPIGFFGYSQGGGASAAAAEQASSYAPELNVKGTFAGAPPADLIEVVDYVDDHAITGVIGFALNGALERHSDLAGLQDEYFNDKGKQFMADTKDRCIGDAVGRWAFTDTRTMTKDGRSFGEIARSDERLSEVLDSYKLANRYKNLNAPMLMVNGKHDDTIPWQQARDTAARYCEAGATVQFNTDPLPEVLPGFVINHAVPMLTQAGPAMNYLVDRFNDKPAPSNCGKF</sequence>
<evidence type="ECO:0000256" key="1">
    <source>
        <dbReference type="SAM" id="MobiDB-lite"/>
    </source>
</evidence>
<keyword evidence="2" id="KW-0732">Signal</keyword>
<dbReference type="SUPFAM" id="SSF53474">
    <property type="entry name" value="alpha/beta-Hydrolases"/>
    <property type="match status" value="1"/>
</dbReference>
<feature type="signal peptide" evidence="2">
    <location>
        <begin position="1"/>
        <end position="31"/>
    </location>
</feature>
<dbReference type="AlphaFoldDB" id="A0A9D2QG24"/>
<dbReference type="Gene3D" id="1.10.260.130">
    <property type="match status" value="1"/>
</dbReference>
<dbReference type="EMBL" id="DWVP01000019">
    <property type="protein sequence ID" value="HJC85433.1"/>
    <property type="molecule type" value="Genomic_DNA"/>
</dbReference>
<dbReference type="GO" id="GO:0004806">
    <property type="term" value="F:triacylglycerol lipase activity"/>
    <property type="evidence" value="ECO:0007669"/>
    <property type="project" value="InterPro"/>
</dbReference>
<dbReference type="PANTHER" id="PTHR34853:SF1">
    <property type="entry name" value="LIPASE 5"/>
    <property type="match status" value="1"/>
</dbReference>
<dbReference type="PANTHER" id="PTHR34853">
    <property type="match status" value="1"/>
</dbReference>
<name>A0A9D2QG24_9CORY</name>
<reference evidence="3" key="1">
    <citation type="journal article" date="2021" name="PeerJ">
        <title>Extensive microbial diversity within the chicken gut microbiome revealed by metagenomics and culture.</title>
        <authorList>
            <person name="Gilroy R."/>
            <person name="Ravi A."/>
            <person name="Getino M."/>
            <person name="Pursley I."/>
            <person name="Horton D.L."/>
            <person name="Alikhan N.F."/>
            <person name="Baker D."/>
            <person name="Gharbi K."/>
            <person name="Hall N."/>
            <person name="Watson M."/>
            <person name="Adriaenssens E.M."/>
            <person name="Foster-Nyarko E."/>
            <person name="Jarju S."/>
            <person name="Secka A."/>
            <person name="Antonio M."/>
            <person name="Oren A."/>
            <person name="Chaudhuri R.R."/>
            <person name="La Ragione R."/>
            <person name="Hildebrand F."/>
            <person name="Pallen M.J."/>
        </authorList>
    </citation>
    <scope>NUCLEOTIDE SEQUENCE</scope>
    <source>
        <strain evidence="3">ChiHjej13B12-4958</strain>
    </source>
</reference>
<feature type="chain" id="PRO_5038845237" evidence="2">
    <location>
        <begin position="32"/>
        <end position="466"/>
    </location>
</feature>
<reference evidence="3" key="2">
    <citation type="submission" date="2021-04" db="EMBL/GenBank/DDBJ databases">
        <authorList>
            <person name="Gilroy R."/>
        </authorList>
    </citation>
    <scope>NUCLEOTIDE SEQUENCE</scope>
    <source>
        <strain evidence="3">ChiHjej13B12-4958</strain>
    </source>
</reference>
<protein>
    <submittedName>
        <fullName evidence="3">Lipase family protein</fullName>
    </submittedName>
</protein>
<dbReference type="Proteomes" id="UP000823858">
    <property type="component" value="Unassembled WGS sequence"/>
</dbReference>
<dbReference type="Gene3D" id="3.40.50.1820">
    <property type="entry name" value="alpha/beta hydrolase"/>
    <property type="match status" value="1"/>
</dbReference>
<evidence type="ECO:0000256" key="2">
    <source>
        <dbReference type="SAM" id="SignalP"/>
    </source>
</evidence>
<evidence type="ECO:0000313" key="4">
    <source>
        <dbReference type="Proteomes" id="UP000823858"/>
    </source>
</evidence>
<feature type="region of interest" description="Disordered" evidence="1">
    <location>
        <begin position="30"/>
        <end position="85"/>
    </location>
</feature>
<dbReference type="PIRSF" id="PIRSF029171">
    <property type="entry name" value="Esterase_LipA"/>
    <property type="match status" value="1"/>
</dbReference>
<evidence type="ECO:0000313" key="3">
    <source>
        <dbReference type="EMBL" id="HJC85433.1"/>
    </source>
</evidence>
<proteinExistence type="predicted"/>
<dbReference type="InterPro" id="IPR029058">
    <property type="entry name" value="AB_hydrolase_fold"/>
</dbReference>
<dbReference type="GO" id="GO:0016042">
    <property type="term" value="P:lipid catabolic process"/>
    <property type="evidence" value="ECO:0007669"/>
    <property type="project" value="InterPro"/>
</dbReference>
<dbReference type="Pfam" id="PF03583">
    <property type="entry name" value="LIP"/>
    <property type="match status" value="1"/>
</dbReference>
<gene>
    <name evidence="3" type="ORF">H9751_07805</name>
</gene>
<comment type="caution">
    <text evidence="3">The sequence shown here is derived from an EMBL/GenBank/DDBJ whole genome shotgun (WGS) entry which is preliminary data.</text>
</comment>
<accession>A0A9D2QG24</accession>